<accession>A0A1I0ECP9</accession>
<dbReference type="FunFam" id="3.40.50.300:FF:000224">
    <property type="entry name" value="Energy-coupling factor transporter ATP-binding protein EcfA"/>
    <property type="match status" value="1"/>
</dbReference>
<dbReference type="PROSITE" id="PS00211">
    <property type="entry name" value="ABC_TRANSPORTER_1"/>
    <property type="match status" value="1"/>
</dbReference>
<dbReference type="InterPro" id="IPR003593">
    <property type="entry name" value="AAA+_ATPase"/>
</dbReference>
<dbReference type="Pfam" id="PF00005">
    <property type="entry name" value="ABC_tran"/>
    <property type="match status" value="2"/>
</dbReference>
<evidence type="ECO:0000256" key="7">
    <source>
        <dbReference type="ARBA" id="ARBA00022840"/>
    </source>
</evidence>
<dbReference type="InterPro" id="IPR015856">
    <property type="entry name" value="ABC_transpr_CbiO/EcfA_su"/>
</dbReference>
<dbReference type="Gene3D" id="3.40.50.300">
    <property type="entry name" value="P-loop containing nucleotide triphosphate hydrolases"/>
    <property type="match status" value="2"/>
</dbReference>
<dbReference type="InterPro" id="IPR050095">
    <property type="entry name" value="ECF_ABC_transporter_ATP-bd"/>
</dbReference>
<keyword evidence="5" id="KW-0677">Repeat</keyword>
<dbReference type="SMART" id="SM00382">
    <property type="entry name" value="AAA"/>
    <property type="match status" value="2"/>
</dbReference>
<evidence type="ECO:0000313" key="12">
    <source>
        <dbReference type="EMBL" id="SET43027.1"/>
    </source>
</evidence>
<comment type="function">
    <text evidence="10">Probably part of an ABC transporter complex. Responsible for energy coupling to the transport system.</text>
</comment>
<keyword evidence="8" id="KW-1278">Translocase</keyword>
<dbReference type="PANTHER" id="PTHR43553">
    <property type="entry name" value="HEAVY METAL TRANSPORTER"/>
    <property type="match status" value="1"/>
</dbReference>
<evidence type="ECO:0000256" key="4">
    <source>
        <dbReference type="ARBA" id="ARBA00022475"/>
    </source>
</evidence>
<dbReference type="PANTHER" id="PTHR43553:SF23">
    <property type="entry name" value="ABC TRANSPORTER ATP-BINDING COMPONENT"/>
    <property type="match status" value="1"/>
</dbReference>
<dbReference type="EMBL" id="FOHN01000020">
    <property type="protein sequence ID" value="SET43027.1"/>
    <property type="molecule type" value="Genomic_DNA"/>
</dbReference>
<dbReference type="GO" id="GO:0005524">
    <property type="term" value="F:ATP binding"/>
    <property type="evidence" value="ECO:0007669"/>
    <property type="project" value="UniProtKB-KW"/>
</dbReference>
<dbReference type="CDD" id="cd03226">
    <property type="entry name" value="ABC_cobalt_CbiO_domain2"/>
    <property type="match status" value="1"/>
</dbReference>
<dbReference type="GO" id="GO:0042626">
    <property type="term" value="F:ATPase-coupled transmembrane transporter activity"/>
    <property type="evidence" value="ECO:0007669"/>
    <property type="project" value="TreeGrafter"/>
</dbReference>
<evidence type="ECO:0000256" key="9">
    <source>
        <dbReference type="ARBA" id="ARBA00023136"/>
    </source>
</evidence>
<comment type="similarity">
    <text evidence="2">Belongs to the ABC transporter superfamily.</text>
</comment>
<dbReference type="OrthoDB" id="501320at2"/>
<keyword evidence="13" id="KW-1185">Reference proteome</keyword>
<name>A0A1I0ECP9_9FIRM</name>
<keyword evidence="6" id="KW-0547">Nucleotide-binding</keyword>
<evidence type="ECO:0000259" key="11">
    <source>
        <dbReference type="PROSITE" id="PS50893"/>
    </source>
</evidence>
<evidence type="ECO:0000256" key="5">
    <source>
        <dbReference type="ARBA" id="ARBA00022737"/>
    </source>
</evidence>
<evidence type="ECO:0000256" key="6">
    <source>
        <dbReference type="ARBA" id="ARBA00022741"/>
    </source>
</evidence>
<dbReference type="AlphaFoldDB" id="A0A1I0ECP9"/>
<evidence type="ECO:0000256" key="8">
    <source>
        <dbReference type="ARBA" id="ARBA00022967"/>
    </source>
</evidence>
<dbReference type="RefSeq" id="WP_092478454.1">
    <property type="nucleotide sequence ID" value="NZ_FOHN01000020.1"/>
</dbReference>
<dbReference type="SUPFAM" id="SSF52540">
    <property type="entry name" value="P-loop containing nucleoside triphosphate hydrolases"/>
    <property type="match status" value="2"/>
</dbReference>
<feature type="domain" description="ABC transporter" evidence="11">
    <location>
        <begin position="264"/>
        <end position="487"/>
    </location>
</feature>
<proteinExistence type="inferred from homology"/>
<evidence type="ECO:0000256" key="3">
    <source>
        <dbReference type="ARBA" id="ARBA00022448"/>
    </source>
</evidence>
<comment type="subcellular location">
    <subcellularLocation>
        <location evidence="1">Cell membrane</location>
        <topology evidence="1">Peripheral membrane protein</topology>
    </subcellularLocation>
</comment>
<keyword evidence="4" id="KW-1003">Cell membrane</keyword>
<evidence type="ECO:0000313" key="13">
    <source>
        <dbReference type="Proteomes" id="UP000199800"/>
    </source>
</evidence>
<dbReference type="PROSITE" id="PS50893">
    <property type="entry name" value="ABC_TRANSPORTER_2"/>
    <property type="match status" value="2"/>
</dbReference>
<keyword evidence="9" id="KW-0472">Membrane</keyword>
<dbReference type="InterPro" id="IPR027417">
    <property type="entry name" value="P-loop_NTPase"/>
</dbReference>
<dbReference type="InterPro" id="IPR017871">
    <property type="entry name" value="ABC_transporter-like_CS"/>
</dbReference>
<evidence type="ECO:0000256" key="2">
    <source>
        <dbReference type="ARBA" id="ARBA00005417"/>
    </source>
</evidence>
<keyword evidence="3" id="KW-0813">Transport</keyword>
<organism evidence="12 13">
    <name type="scientific">[Clostridium] polysaccharolyticum</name>
    <dbReference type="NCBI Taxonomy" id="29364"/>
    <lineage>
        <taxon>Bacteria</taxon>
        <taxon>Bacillati</taxon>
        <taxon>Bacillota</taxon>
        <taxon>Clostridia</taxon>
        <taxon>Lachnospirales</taxon>
        <taxon>Lachnospiraceae</taxon>
    </lineage>
</organism>
<evidence type="ECO:0000256" key="1">
    <source>
        <dbReference type="ARBA" id="ARBA00004202"/>
    </source>
</evidence>
<dbReference type="CDD" id="cd03225">
    <property type="entry name" value="ABC_cobalt_CbiO_domain1"/>
    <property type="match status" value="1"/>
</dbReference>
<dbReference type="GO" id="GO:0016887">
    <property type="term" value="F:ATP hydrolysis activity"/>
    <property type="evidence" value="ECO:0007669"/>
    <property type="project" value="InterPro"/>
</dbReference>
<keyword evidence="7 12" id="KW-0067">ATP-binding</keyword>
<dbReference type="InterPro" id="IPR003439">
    <property type="entry name" value="ABC_transporter-like_ATP-bd"/>
</dbReference>
<reference evidence="12 13" key="1">
    <citation type="submission" date="2016-10" db="EMBL/GenBank/DDBJ databases">
        <authorList>
            <person name="de Groot N.N."/>
        </authorList>
    </citation>
    <scope>NUCLEOTIDE SEQUENCE [LARGE SCALE GENOMIC DNA]</scope>
    <source>
        <strain evidence="12 13">DSM 1801</strain>
    </source>
</reference>
<evidence type="ECO:0000256" key="10">
    <source>
        <dbReference type="ARBA" id="ARBA00025157"/>
    </source>
</evidence>
<feature type="domain" description="ABC transporter" evidence="11">
    <location>
        <begin position="2"/>
        <end position="241"/>
    </location>
</feature>
<dbReference type="Proteomes" id="UP000199800">
    <property type="component" value="Unassembled WGS sequence"/>
</dbReference>
<dbReference type="STRING" id="29364.SAMN04487772_12014"/>
<sequence>MIKLNQVSFSYTGQEQGSLHDINLTIQKGECVLLCGRSGCGKTTITRLLNGLIPHFYTGKLTGTVTLDGMDIAKMPMYEIAQKAGSVFQNPRTQFFNVDTDSEIAFGIENEAYPPEQLKHMVEQTTKDLHIEKLRGRNIFQLSGGEKQKIAFASVYAMNPDIYLLDEPSSNLDMHAILELKEHLKFIKKQGKTIVIAEHRLYYLMELADRILYMEDGRIKGSYTPEEFRKIEAGERENMGLRSADLNQVHPEKKKILQKGMPVLELKDVTLSHEKRRILEQINLSASSGEIIAVVGHNGAGKTTFSRALCGLHKDIKGNYVWNGKTVDKKKRLKQSYMVMQDVNYQLFADSVEAEVTFGMKAPQRELVEQTLEELGLTEFRMRHPNTLSGGQKQRTAVAVSMICQKDILIFDEPTSGLDYDSMLQVAGLLTKLSQMGKLIFVVTHDYEFVCKTCHRVLHFDEGEMPDDLLVTKEQERRLRELFAIPDNSISYTDESLRREVKQGEREERKPNWTIACLGGER</sequence>
<gene>
    <name evidence="12" type="ORF">SAMN04487772_12014</name>
</gene>
<protein>
    <submittedName>
        <fullName evidence="12">Energy-coupling factor transport system ATP-binding protein</fullName>
    </submittedName>
</protein>
<dbReference type="GO" id="GO:0043190">
    <property type="term" value="C:ATP-binding cassette (ABC) transporter complex"/>
    <property type="evidence" value="ECO:0007669"/>
    <property type="project" value="TreeGrafter"/>
</dbReference>